<keyword evidence="8" id="KW-0472">Membrane</keyword>
<feature type="region of interest" description="Disordered" evidence="10">
    <location>
        <begin position="93"/>
        <end position="129"/>
    </location>
</feature>
<keyword evidence="5 9" id="KW-0999">Mitochondrion inner membrane</keyword>
<sequence>MSERWTKIVGFVGAAANWSIPIASLMNLRNDPDKVDPIMTSTLAAYSLIFMRWSIAIYPPNYWLLGCHTVNEIAQLSQLSRWGWHKAIGGNSGAATTAPGSPSSPSGTDAAAAAAAAAAPEPISEVENY</sequence>
<accession>A0A8J4Q2V7</accession>
<comment type="similarity">
    <text evidence="2 9">Belongs to the mitochondrial pyruvate carrier (MPC) (TC 2.A.105) family.</text>
</comment>
<gene>
    <name evidence="11" type="ORF">CYY_000972</name>
</gene>
<evidence type="ECO:0000313" key="11">
    <source>
        <dbReference type="EMBL" id="KAF2077725.1"/>
    </source>
</evidence>
<proteinExistence type="inferred from homology"/>
<dbReference type="InterPro" id="IPR005336">
    <property type="entry name" value="MPC"/>
</dbReference>
<evidence type="ECO:0000256" key="10">
    <source>
        <dbReference type="SAM" id="MobiDB-lite"/>
    </source>
</evidence>
<keyword evidence="6" id="KW-1133">Transmembrane helix</keyword>
<keyword evidence="3 9" id="KW-0813">Transport</keyword>
<organism evidence="11 12">
    <name type="scientific">Polysphondylium violaceum</name>
    <dbReference type="NCBI Taxonomy" id="133409"/>
    <lineage>
        <taxon>Eukaryota</taxon>
        <taxon>Amoebozoa</taxon>
        <taxon>Evosea</taxon>
        <taxon>Eumycetozoa</taxon>
        <taxon>Dictyostelia</taxon>
        <taxon>Dictyosteliales</taxon>
        <taxon>Dictyosteliaceae</taxon>
        <taxon>Polysphondylium</taxon>
    </lineage>
</organism>
<evidence type="ECO:0000256" key="1">
    <source>
        <dbReference type="ARBA" id="ARBA00004448"/>
    </source>
</evidence>
<evidence type="ECO:0000256" key="5">
    <source>
        <dbReference type="ARBA" id="ARBA00022792"/>
    </source>
</evidence>
<keyword evidence="7 9" id="KW-0496">Mitochondrion</keyword>
<evidence type="ECO:0000256" key="4">
    <source>
        <dbReference type="ARBA" id="ARBA00022692"/>
    </source>
</evidence>
<dbReference type="GO" id="GO:0005743">
    <property type="term" value="C:mitochondrial inner membrane"/>
    <property type="evidence" value="ECO:0007669"/>
    <property type="project" value="UniProtKB-SubCell"/>
</dbReference>
<protein>
    <recommendedName>
        <fullName evidence="9">Mitochondrial pyruvate carrier</fullName>
    </recommendedName>
</protein>
<evidence type="ECO:0000256" key="2">
    <source>
        <dbReference type="ARBA" id="ARBA00006416"/>
    </source>
</evidence>
<evidence type="ECO:0000313" key="12">
    <source>
        <dbReference type="Proteomes" id="UP000695562"/>
    </source>
</evidence>
<dbReference type="AlphaFoldDB" id="A0A8J4Q2V7"/>
<keyword evidence="4" id="KW-0812">Transmembrane</keyword>
<dbReference type="Pfam" id="PF03650">
    <property type="entry name" value="MPC"/>
    <property type="match status" value="1"/>
</dbReference>
<name>A0A8J4Q2V7_9MYCE</name>
<evidence type="ECO:0000256" key="8">
    <source>
        <dbReference type="ARBA" id="ARBA00023136"/>
    </source>
</evidence>
<feature type="compositionally biased region" description="Low complexity" evidence="10">
    <location>
        <begin position="93"/>
        <end position="119"/>
    </location>
</feature>
<evidence type="ECO:0000256" key="9">
    <source>
        <dbReference type="RuleBase" id="RU363100"/>
    </source>
</evidence>
<comment type="subcellular location">
    <subcellularLocation>
        <location evidence="1 9">Mitochondrion inner membrane</location>
        <topology evidence="1 9">Multi-pass membrane protein</topology>
    </subcellularLocation>
</comment>
<dbReference type="GO" id="GO:0006850">
    <property type="term" value="P:pyruvate import into mitochondria"/>
    <property type="evidence" value="ECO:0007669"/>
    <property type="project" value="InterPro"/>
</dbReference>
<keyword evidence="12" id="KW-1185">Reference proteome</keyword>
<evidence type="ECO:0000256" key="7">
    <source>
        <dbReference type="ARBA" id="ARBA00023128"/>
    </source>
</evidence>
<dbReference type="OrthoDB" id="1697690at2759"/>
<evidence type="ECO:0000256" key="6">
    <source>
        <dbReference type="ARBA" id="ARBA00022989"/>
    </source>
</evidence>
<comment type="function">
    <text evidence="9">Mediates the uptake of pyruvate into mitochondria.</text>
</comment>
<reference evidence="11" key="1">
    <citation type="submission" date="2020-01" db="EMBL/GenBank/DDBJ databases">
        <title>Development of genomics and gene disruption for Polysphondylium violaceum indicates a role for the polyketide synthase stlB in stalk morphogenesis.</title>
        <authorList>
            <person name="Narita B."/>
            <person name="Kawabe Y."/>
            <person name="Kin K."/>
            <person name="Saito T."/>
            <person name="Gibbs R."/>
            <person name="Kuspa A."/>
            <person name="Muzny D."/>
            <person name="Queller D."/>
            <person name="Richards S."/>
            <person name="Strassman J."/>
            <person name="Sucgang R."/>
            <person name="Worley K."/>
            <person name="Schaap P."/>
        </authorList>
    </citation>
    <scope>NUCLEOTIDE SEQUENCE</scope>
    <source>
        <strain evidence="11">QSvi11</strain>
    </source>
</reference>
<dbReference type="EMBL" id="AJWJ01000021">
    <property type="protein sequence ID" value="KAF2077725.1"/>
    <property type="molecule type" value="Genomic_DNA"/>
</dbReference>
<comment type="caution">
    <text evidence="11">The sequence shown here is derived from an EMBL/GenBank/DDBJ whole genome shotgun (WGS) entry which is preliminary data.</text>
</comment>
<dbReference type="Proteomes" id="UP000695562">
    <property type="component" value="Unassembled WGS sequence"/>
</dbReference>
<evidence type="ECO:0000256" key="3">
    <source>
        <dbReference type="ARBA" id="ARBA00022448"/>
    </source>
</evidence>